<dbReference type="RefSeq" id="WP_016184260.1">
    <property type="nucleotide sequence ID" value="NZ_JXKI01000017.1"/>
</dbReference>
<evidence type="ECO:0000313" key="1">
    <source>
        <dbReference type="EMBL" id="EOW87826.1"/>
    </source>
</evidence>
<keyword evidence="2" id="KW-1185">Reference proteome</keyword>
<dbReference type="AlphaFoldDB" id="S1P633"/>
<organism evidence="1 2">
    <name type="scientific">Enterococcus columbae DSM 7374 = ATCC 51263</name>
    <dbReference type="NCBI Taxonomy" id="1121865"/>
    <lineage>
        <taxon>Bacteria</taxon>
        <taxon>Bacillati</taxon>
        <taxon>Bacillota</taxon>
        <taxon>Bacilli</taxon>
        <taxon>Lactobacillales</taxon>
        <taxon>Enterococcaceae</taxon>
        <taxon>Enterococcus</taxon>
    </lineage>
</organism>
<name>S1P633_9ENTE</name>
<proteinExistence type="predicted"/>
<reference evidence="1 2" key="1">
    <citation type="submission" date="2013-03" db="EMBL/GenBank/DDBJ databases">
        <title>The Genome Sequence of Enterococcus columbae ATCC_51263 (PacBio/Illumina hybrid assembly).</title>
        <authorList>
            <consortium name="The Broad Institute Genomics Platform"/>
            <consortium name="The Broad Institute Genome Sequencing Center for Infectious Disease"/>
            <person name="Earl A."/>
            <person name="Russ C."/>
            <person name="Gilmore M."/>
            <person name="Surin D."/>
            <person name="Walker B."/>
            <person name="Young S."/>
            <person name="Zeng Q."/>
            <person name="Gargeya S."/>
            <person name="Fitzgerald M."/>
            <person name="Haas B."/>
            <person name="Abouelleil A."/>
            <person name="Allen A.W."/>
            <person name="Alvarado L."/>
            <person name="Arachchi H.M."/>
            <person name="Berlin A.M."/>
            <person name="Chapman S.B."/>
            <person name="Gainer-Dewar J."/>
            <person name="Goldberg J."/>
            <person name="Griggs A."/>
            <person name="Gujja S."/>
            <person name="Hansen M."/>
            <person name="Howarth C."/>
            <person name="Imamovic A."/>
            <person name="Ireland A."/>
            <person name="Larimer J."/>
            <person name="McCowan C."/>
            <person name="Murphy C."/>
            <person name="Pearson M."/>
            <person name="Poon T.W."/>
            <person name="Priest M."/>
            <person name="Roberts A."/>
            <person name="Saif S."/>
            <person name="Shea T."/>
            <person name="Sisk P."/>
            <person name="Sykes S."/>
            <person name="Wortman J."/>
            <person name="Nusbaum C."/>
            <person name="Birren B."/>
        </authorList>
    </citation>
    <scope>NUCLEOTIDE SEQUENCE [LARGE SCALE GENOMIC DNA]</scope>
    <source>
        <strain evidence="1 2">ATCC 51263</strain>
    </source>
</reference>
<evidence type="ECO:0000313" key="2">
    <source>
        <dbReference type="Proteomes" id="UP000014113"/>
    </source>
</evidence>
<dbReference type="Proteomes" id="UP000014113">
    <property type="component" value="Unassembled WGS sequence"/>
</dbReference>
<dbReference type="OrthoDB" id="3238747at2"/>
<protein>
    <submittedName>
        <fullName evidence="1">Uncharacterized protein</fullName>
    </submittedName>
</protein>
<dbReference type="PATRIC" id="fig|1121865.3.peg.2108"/>
<sequence>MQLIVTLTNQATIIHPLNQQLMLTIQTTGEPDMSDRLALVQDSKNKWQLVEEQLPKKYQKCVLIKAPEYEQKILARCLANEFFEGNHVIPRNLIKDYQSLCQQINQILQAFAIELTAKPKKAPSAKAQHRWQKALAEIPFYVDDFGAKATIYWQKRNELRIEKGARLLPDAPLNKDGSLGFGARFALTLREEQKEKIKDNQTIEDIVLKSVNEVGHLLYFAGTNSWLVLKDENGKTLDEYSRVE</sequence>
<comment type="caution">
    <text evidence="1">The sequence shown here is derived from an EMBL/GenBank/DDBJ whole genome shotgun (WGS) entry which is preliminary data.</text>
</comment>
<dbReference type="eggNOG" id="ENOG5032VTB">
    <property type="taxonomic scope" value="Bacteria"/>
</dbReference>
<gene>
    <name evidence="1" type="ORF">I568_00112</name>
</gene>
<accession>S1P633</accession>
<dbReference type="STRING" id="1121865.OMW_02163"/>
<dbReference type="EMBL" id="ASWJ01000001">
    <property type="protein sequence ID" value="EOW87826.1"/>
    <property type="molecule type" value="Genomic_DNA"/>
</dbReference>